<evidence type="ECO:0000313" key="1">
    <source>
        <dbReference type="EMBL" id="SQB99224.1"/>
    </source>
</evidence>
<reference evidence="1 2" key="1">
    <citation type="submission" date="2018-06" db="EMBL/GenBank/DDBJ databases">
        <authorList>
            <consortium name="Pathogen Informatics"/>
            <person name="Doyle S."/>
        </authorList>
    </citation>
    <scope>NUCLEOTIDE SEQUENCE [LARGE SCALE GENOMIC DNA]</scope>
    <source>
        <strain evidence="1 2">NCTC13102</strain>
    </source>
</reference>
<organism evidence="1 2">
    <name type="scientific">Helicobacter fennelliae</name>
    <dbReference type="NCBI Taxonomy" id="215"/>
    <lineage>
        <taxon>Bacteria</taxon>
        <taxon>Pseudomonadati</taxon>
        <taxon>Campylobacterota</taxon>
        <taxon>Epsilonproteobacteria</taxon>
        <taxon>Campylobacterales</taxon>
        <taxon>Helicobacteraceae</taxon>
        <taxon>Helicobacter</taxon>
    </lineage>
</organism>
<protein>
    <submittedName>
        <fullName evidence="1">Uncharacterized protein</fullName>
    </submittedName>
</protein>
<dbReference type="RefSeq" id="WP_023948660.1">
    <property type="nucleotide sequence ID" value="NZ_JAERIV010000002.1"/>
</dbReference>
<gene>
    <name evidence="1" type="ORF">NCTC13102_01642</name>
</gene>
<dbReference type="EMBL" id="UAWL01000006">
    <property type="protein sequence ID" value="SQB99224.1"/>
    <property type="molecule type" value="Genomic_DNA"/>
</dbReference>
<dbReference type="Proteomes" id="UP000250166">
    <property type="component" value="Unassembled WGS sequence"/>
</dbReference>
<evidence type="ECO:0000313" key="2">
    <source>
        <dbReference type="Proteomes" id="UP000250166"/>
    </source>
</evidence>
<proteinExistence type="predicted"/>
<name>A0A2X3BHL4_9HELI</name>
<dbReference type="AlphaFoldDB" id="A0A2X3BHL4"/>
<sequence>MKNKIRICVAQQPLDLTLDGFNPQALNQIYEFFGGKNITINDLVRAYLHCVQEKSELESKLQDMIEKIPKIPSVS</sequence>
<accession>A0A2X3BHL4</accession>